<comment type="caution">
    <text evidence="1">The sequence shown here is derived from an EMBL/GenBank/DDBJ whole genome shotgun (WGS) entry which is preliminary data.</text>
</comment>
<sequence>MRKLPSELLDSPVTGLNLAGATLRDQLNPDGQTLLVFLRHFGCLFCREMVADLRDLSRAMPDYPPIVFFYQGTPEEGAAFMRKLWAEARAIADLPKRFYNAFGLERGSLGQMFGAPVWACGLRAALKGHFIGKPVGDPWTMPGLFLVEQETITWQHDFKHAGDHPDWRTIPSLAAQQRLQPMSA</sequence>
<evidence type="ECO:0000313" key="2">
    <source>
        <dbReference type="Proteomes" id="UP000229681"/>
    </source>
</evidence>
<dbReference type="InterPro" id="IPR032801">
    <property type="entry name" value="PXL2A/B/C"/>
</dbReference>
<dbReference type="PANTHER" id="PTHR28630">
    <property type="match status" value="1"/>
</dbReference>
<name>A0A2M8PHH8_9CHLR</name>
<organism evidence="1 2">
    <name type="scientific">Candidatus Thermofonsia Clade 1 bacterium</name>
    <dbReference type="NCBI Taxonomy" id="2364210"/>
    <lineage>
        <taxon>Bacteria</taxon>
        <taxon>Bacillati</taxon>
        <taxon>Chloroflexota</taxon>
        <taxon>Candidatus Thermofontia</taxon>
        <taxon>Candidatus Thermofonsia Clade 1</taxon>
    </lineage>
</organism>
<dbReference type="NCBIfam" id="NF040769">
    <property type="entry name" value="SelL_rel_redox"/>
    <property type="match status" value="1"/>
</dbReference>
<gene>
    <name evidence="1" type="ORF">CUN49_02500</name>
</gene>
<accession>A0A2M8PHH8</accession>
<dbReference type="Gene3D" id="3.40.30.10">
    <property type="entry name" value="Glutaredoxin"/>
    <property type="match status" value="1"/>
</dbReference>
<dbReference type="SUPFAM" id="SSF52833">
    <property type="entry name" value="Thioredoxin-like"/>
    <property type="match status" value="1"/>
</dbReference>
<proteinExistence type="predicted"/>
<dbReference type="InterPro" id="IPR036249">
    <property type="entry name" value="Thioredoxin-like_sf"/>
</dbReference>
<dbReference type="PANTHER" id="PTHR28630:SF3">
    <property type="entry name" value="PEROXIREDOXIN-LIKE 2C"/>
    <property type="match status" value="1"/>
</dbReference>
<evidence type="ECO:0000313" key="1">
    <source>
        <dbReference type="EMBL" id="PJF37002.1"/>
    </source>
</evidence>
<dbReference type="AlphaFoldDB" id="A0A2M8PHH8"/>
<evidence type="ECO:0008006" key="3">
    <source>
        <dbReference type="Google" id="ProtNLM"/>
    </source>
</evidence>
<protein>
    <recommendedName>
        <fullName evidence="3">Alkyl hydroperoxide reductase</fullName>
    </recommendedName>
</protein>
<reference evidence="1 2" key="1">
    <citation type="submission" date="2017-11" db="EMBL/GenBank/DDBJ databases">
        <title>Evolution of Phototrophy in the Chloroflexi Phylum Driven by Horizontal Gene Transfer.</title>
        <authorList>
            <person name="Ward L.M."/>
            <person name="Hemp J."/>
            <person name="Shih P.M."/>
            <person name="Mcglynn S.E."/>
            <person name="Fischer W."/>
        </authorList>
    </citation>
    <scope>NUCLEOTIDE SEQUENCE [LARGE SCALE GENOMIC DNA]</scope>
    <source>
        <strain evidence="1">JP3_13</strain>
    </source>
</reference>
<dbReference type="EMBL" id="PGTM01000019">
    <property type="protein sequence ID" value="PJF37002.1"/>
    <property type="molecule type" value="Genomic_DNA"/>
</dbReference>
<dbReference type="Pfam" id="PF13911">
    <property type="entry name" value="AhpC-TSA_2"/>
    <property type="match status" value="1"/>
</dbReference>
<dbReference type="Proteomes" id="UP000229681">
    <property type="component" value="Unassembled WGS sequence"/>
</dbReference>